<evidence type="ECO:0000313" key="1">
    <source>
        <dbReference type="EMBL" id="MCT2557952.1"/>
    </source>
</evidence>
<comment type="caution">
    <text evidence="1">The sequence shown here is derived from an EMBL/GenBank/DDBJ whole genome shotgun (WGS) entry which is preliminary data.</text>
</comment>
<dbReference type="EMBL" id="JAOAMV010000001">
    <property type="protein sequence ID" value="MCT2557952.1"/>
    <property type="molecule type" value="Genomic_DNA"/>
</dbReference>
<proteinExistence type="predicted"/>
<gene>
    <name evidence="1" type="ORF">N0B51_03040</name>
</gene>
<protein>
    <submittedName>
        <fullName evidence="1">Uncharacterized protein</fullName>
    </submittedName>
</protein>
<sequence length="99" mass="10722">MDVHWKSGDLALCIKHSRWRDRATGEYVDHGPRAGSVHVVRAVGQSDFPDAGMATTLLFAEWGGDQFAAYRFVRLDPGETTESHAASRVAVPIAIGVDG</sequence>
<organism evidence="1 2">
    <name type="scientific">Tsuneonella litorea</name>
    <dbReference type="NCBI Taxonomy" id="2976475"/>
    <lineage>
        <taxon>Bacteria</taxon>
        <taxon>Pseudomonadati</taxon>
        <taxon>Pseudomonadota</taxon>
        <taxon>Alphaproteobacteria</taxon>
        <taxon>Sphingomonadales</taxon>
        <taxon>Erythrobacteraceae</taxon>
        <taxon>Tsuneonella</taxon>
    </lineage>
</organism>
<accession>A0A9X2VYZ9</accession>
<dbReference type="RefSeq" id="WP_259960701.1">
    <property type="nucleotide sequence ID" value="NZ_JAOAMV010000001.1"/>
</dbReference>
<keyword evidence="2" id="KW-1185">Reference proteome</keyword>
<dbReference type="AlphaFoldDB" id="A0A9X2VYZ9"/>
<dbReference type="Proteomes" id="UP001142648">
    <property type="component" value="Unassembled WGS sequence"/>
</dbReference>
<reference evidence="1" key="1">
    <citation type="submission" date="2022-09" db="EMBL/GenBank/DDBJ databases">
        <title>The genome sequence of Tsuneonella sp. YG55.</title>
        <authorList>
            <person name="Liu Y."/>
        </authorList>
    </citation>
    <scope>NUCLEOTIDE SEQUENCE</scope>
    <source>
        <strain evidence="1">YG55</strain>
    </source>
</reference>
<name>A0A9X2VYZ9_9SPHN</name>
<evidence type="ECO:0000313" key="2">
    <source>
        <dbReference type="Proteomes" id="UP001142648"/>
    </source>
</evidence>